<evidence type="ECO:0000259" key="3">
    <source>
        <dbReference type="PROSITE" id="PS50103"/>
    </source>
</evidence>
<name>A0A813LTT3_POLGL</name>
<protein>
    <recommendedName>
        <fullName evidence="3">C3H1-type domain-containing protein</fullName>
    </recommendedName>
</protein>
<dbReference type="EMBL" id="CAJNNW010037124">
    <property type="protein sequence ID" value="CAE8739598.1"/>
    <property type="molecule type" value="Genomic_DNA"/>
</dbReference>
<feature type="compositionally biased region" description="Low complexity" evidence="2">
    <location>
        <begin position="406"/>
        <end position="420"/>
    </location>
</feature>
<feature type="region of interest" description="Disordered" evidence="2">
    <location>
        <begin position="391"/>
        <end position="439"/>
    </location>
</feature>
<feature type="compositionally biased region" description="Basic and acidic residues" evidence="2">
    <location>
        <begin position="393"/>
        <end position="405"/>
    </location>
</feature>
<organism evidence="4 5">
    <name type="scientific">Polarella glacialis</name>
    <name type="common">Dinoflagellate</name>
    <dbReference type="NCBI Taxonomy" id="89957"/>
    <lineage>
        <taxon>Eukaryota</taxon>
        <taxon>Sar</taxon>
        <taxon>Alveolata</taxon>
        <taxon>Dinophyceae</taxon>
        <taxon>Suessiales</taxon>
        <taxon>Suessiaceae</taxon>
        <taxon>Polarella</taxon>
    </lineage>
</organism>
<comment type="caution">
    <text evidence="4">The sequence shown here is derived from an EMBL/GenBank/DDBJ whole genome shotgun (WGS) entry which is preliminary data.</text>
</comment>
<dbReference type="Proteomes" id="UP000626109">
    <property type="component" value="Unassembled WGS sequence"/>
</dbReference>
<keyword evidence="1" id="KW-0862">Zinc</keyword>
<dbReference type="GO" id="GO:0008270">
    <property type="term" value="F:zinc ion binding"/>
    <property type="evidence" value="ECO:0007669"/>
    <property type="project" value="UniProtKB-KW"/>
</dbReference>
<sequence length="483" mass="53517">MRGTFGYSSCPAWRSRTRVVRISQDRRSAVWSQACSVRPPTLLVEDTSTKSGPGYLGDKSGPGSEEDGRYLERVCCFALQGRCYYGNDCAYSHAFEKVTTVGCSYGPGCKLGHFKGIAVSDAAVPYVRAKKARFDPEEGIRFPCRPSSDCSIFDAARLLGRTAYMECSGQVYDDSDPLWDDLVCAIQSQEEGFEETFGASDLMQSVTDRLTAAGEYHLVDETVGEEWLLLSAACLRENLARAEDRLAKRHREWVHDELWEAEARWNELCDACRGEDQFQSEAGHAGYPIAVSGRKPIAIVARHQQETFRAELETVLVPVFKLRPLLPEPSTGPVDSIGQERPHIETDLAPVLATALAVMQHLCLTDGINEVKQLPHLIECLQRTAFVLASRPRSTESGDERRRETSSSQSAEEEAMSSSTVQQGRSPRSRSPRRPSTLQIQSTFAAKEEAEEAVPSLWELVSEAASLGDLLLVHHFVGRHVVD</sequence>
<evidence type="ECO:0000313" key="5">
    <source>
        <dbReference type="Proteomes" id="UP000626109"/>
    </source>
</evidence>
<feature type="zinc finger region" description="C3H1-type" evidence="1">
    <location>
        <begin position="69"/>
        <end position="96"/>
    </location>
</feature>
<feature type="region of interest" description="Disordered" evidence="2">
    <location>
        <begin position="46"/>
        <end position="65"/>
    </location>
</feature>
<dbReference type="PROSITE" id="PS50103">
    <property type="entry name" value="ZF_C3H1"/>
    <property type="match status" value="1"/>
</dbReference>
<proteinExistence type="predicted"/>
<gene>
    <name evidence="4" type="ORF">PGLA2088_LOCUS49682</name>
</gene>
<reference evidence="4" key="1">
    <citation type="submission" date="2021-02" db="EMBL/GenBank/DDBJ databases">
        <authorList>
            <person name="Dougan E. K."/>
            <person name="Rhodes N."/>
            <person name="Thang M."/>
            <person name="Chan C."/>
        </authorList>
    </citation>
    <scope>NUCLEOTIDE SEQUENCE</scope>
</reference>
<evidence type="ECO:0000256" key="2">
    <source>
        <dbReference type="SAM" id="MobiDB-lite"/>
    </source>
</evidence>
<dbReference type="InterPro" id="IPR000571">
    <property type="entry name" value="Znf_CCCH"/>
</dbReference>
<feature type="domain" description="C3H1-type" evidence="3">
    <location>
        <begin position="69"/>
        <end position="96"/>
    </location>
</feature>
<evidence type="ECO:0000313" key="4">
    <source>
        <dbReference type="EMBL" id="CAE8739598.1"/>
    </source>
</evidence>
<keyword evidence="1" id="KW-0863">Zinc-finger</keyword>
<dbReference type="AlphaFoldDB" id="A0A813LTT3"/>
<keyword evidence="1" id="KW-0479">Metal-binding</keyword>
<accession>A0A813LTT3</accession>
<evidence type="ECO:0000256" key="1">
    <source>
        <dbReference type="PROSITE-ProRule" id="PRU00723"/>
    </source>
</evidence>